<evidence type="ECO:0008006" key="3">
    <source>
        <dbReference type="Google" id="ProtNLM"/>
    </source>
</evidence>
<name>A0A2J6RCB4_HYAVF</name>
<reference evidence="1 2" key="1">
    <citation type="submission" date="2016-04" db="EMBL/GenBank/DDBJ databases">
        <title>A degradative enzymes factory behind the ericoid mycorrhizal symbiosis.</title>
        <authorList>
            <consortium name="DOE Joint Genome Institute"/>
            <person name="Martino E."/>
            <person name="Morin E."/>
            <person name="Grelet G."/>
            <person name="Kuo A."/>
            <person name="Kohler A."/>
            <person name="Daghino S."/>
            <person name="Barry K."/>
            <person name="Choi C."/>
            <person name="Cichocki N."/>
            <person name="Clum A."/>
            <person name="Copeland A."/>
            <person name="Hainaut M."/>
            <person name="Haridas S."/>
            <person name="Labutti K."/>
            <person name="Lindquist E."/>
            <person name="Lipzen A."/>
            <person name="Khouja H.-R."/>
            <person name="Murat C."/>
            <person name="Ohm R."/>
            <person name="Olson A."/>
            <person name="Spatafora J."/>
            <person name="Veneault-Fourrey C."/>
            <person name="Henrissat B."/>
            <person name="Grigoriev I."/>
            <person name="Martin F."/>
            <person name="Perotto S."/>
        </authorList>
    </citation>
    <scope>NUCLEOTIDE SEQUENCE [LARGE SCALE GENOMIC DNA]</scope>
    <source>
        <strain evidence="1 2">F</strain>
    </source>
</reference>
<evidence type="ECO:0000313" key="2">
    <source>
        <dbReference type="Proteomes" id="UP000235786"/>
    </source>
</evidence>
<gene>
    <name evidence="1" type="ORF">L207DRAFT_515875</name>
</gene>
<sequence length="92" mass="10732">MLMAWPDDRLKANFHRVRAKEVGKPPDRYSIAYFNTGRKSFVLQGPQKNPPITCGDYFHEHVKKQFGTVGSHLTRRSKKKRSSSGWFLQLLR</sequence>
<dbReference type="OrthoDB" id="288590at2759"/>
<accession>A0A2J6RCB4</accession>
<organism evidence="1 2">
    <name type="scientific">Hyaloscypha variabilis (strain UAMH 11265 / GT02V1 / F)</name>
    <name type="common">Meliniomyces variabilis</name>
    <dbReference type="NCBI Taxonomy" id="1149755"/>
    <lineage>
        <taxon>Eukaryota</taxon>
        <taxon>Fungi</taxon>
        <taxon>Dikarya</taxon>
        <taxon>Ascomycota</taxon>
        <taxon>Pezizomycotina</taxon>
        <taxon>Leotiomycetes</taxon>
        <taxon>Helotiales</taxon>
        <taxon>Hyaloscyphaceae</taxon>
        <taxon>Hyaloscypha</taxon>
        <taxon>Hyaloscypha variabilis</taxon>
    </lineage>
</organism>
<evidence type="ECO:0000313" key="1">
    <source>
        <dbReference type="EMBL" id="PMD36152.1"/>
    </source>
</evidence>
<protein>
    <recommendedName>
        <fullName evidence="3">Isopenicillin N synthase-like Fe(2+) 2OG dioxygenase domain-containing protein</fullName>
    </recommendedName>
</protein>
<dbReference type="Gene3D" id="2.60.120.330">
    <property type="entry name" value="B-lactam Antibiotic, Isopenicillin N Synthase, Chain"/>
    <property type="match status" value="1"/>
</dbReference>
<proteinExistence type="predicted"/>
<dbReference type="InterPro" id="IPR027443">
    <property type="entry name" value="IPNS-like_sf"/>
</dbReference>
<dbReference type="AlphaFoldDB" id="A0A2J6RCB4"/>
<dbReference type="Proteomes" id="UP000235786">
    <property type="component" value="Unassembled WGS sequence"/>
</dbReference>
<dbReference type="STRING" id="1149755.A0A2J6RCB4"/>
<keyword evidence="2" id="KW-1185">Reference proteome</keyword>
<dbReference type="SUPFAM" id="SSF51197">
    <property type="entry name" value="Clavaminate synthase-like"/>
    <property type="match status" value="1"/>
</dbReference>
<dbReference type="EMBL" id="KZ613951">
    <property type="protein sequence ID" value="PMD36152.1"/>
    <property type="molecule type" value="Genomic_DNA"/>
</dbReference>